<keyword evidence="2" id="KW-0472">Membrane</keyword>
<evidence type="ECO:0000256" key="2">
    <source>
        <dbReference type="SAM" id="Phobius"/>
    </source>
</evidence>
<feature type="compositionally biased region" description="Polar residues" evidence="1">
    <location>
        <begin position="16"/>
        <end position="25"/>
    </location>
</feature>
<dbReference type="InterPro" id="IPR010539">
    <property type="entry name" value="BaxI_1-like"/>
</dbReference>
<evidence type="ECO:0000256" key="1">
    <source>
        <dbReference type="SAM" id="MobiDB-lite"/>
    </source>
</evidence>
<accession>A0A239WEC5</accession>
<protein>
    <submittedName>
        <fullName evidence="3">Predicted membrane protein</fullName>
    </submittedName>
</protein>
<dbReference type="PIRSF" id="PIRSF009160">
    <property type="entry name" value="UCP009160"/>
    <property type="match status" value="1"/>
</dbReference>
<organism evidence="3 4">
    <name type="scientific">Cutibacterium granulosum</name>
    <dbReference type="NCBI Taxonomy" id="33011"/>
    <lineage>
        <taxon>Bacteria</taxon>
        <taxon>Bacillati</taxon>
        <taxon>Actinomycetota</taxon>
        <taxon>Actinomycetes</taxon>
        <taxon>Propionibacteriales</taxon>
        <taxon>Propionibacteriaceae</taxon>
        <taxon>Cutibacterium</taxon>
    </lineage>
</organism>
<keyword evidence="2" id="KW-1133">Transmembrane helix</keyword>
<feature type="transmembrane region" description="Helical" evidence="2">
    <location>
        <begin position="68"/>
        <end position="89"/>
    </location>
</feature>
<dbReference type="Pfam" id="PF12811">
    <property type="entry name" value="BaxI_1"/>
    <property type="match status" value="1"/>
</dbReference>
<gene>
    <name evidence="3" type="ORF">SAMEA4412665_00862</name>
</gene>
<reference evidence="3 4" key="1">
    <citation type="submission" date="2017-06" db="EMBL/GenBank/DDBJ databases">
        <authorList>
            <consortium name="Pathogen Informatics"/>
        </authorList>
    </citation>
    <scope>NUCLEOTIDE SEQUENCE [LARGE SCALE GENOMIC DNA]</scope>
    <source>
        <strain evidence="3 4">NCTC11865</strain>
    </source>
</reference>
<dbReference type="Proteomes" id="UP000215332">
    <property type="component" value="Chromosome 1"/>
</dbReference>
<keyword evidence="2" id="KW-0812">Transmembrane</keyword>
<dbReference type="PANTHER" id="PTHR41282">
    <property type="entry name" value="CONSERVED TRANSMEMBRANE PROTEIN-RELATED"/>
    <property type="match status" value="1"/>
</dbReference>
<name>A0A239WEC5_9ACTN</name>
<dbReference type="AlphaFoldDB" id="A0A239WEC5"/>
<dbReference type="PANTHER" id="PTHR41282:SF1">
    <property type="entry name" value="CONSERVED TRANSMEMBRANE PROTEIN-RELATED"/>
    <property type="match status" value="1"/>
</dbReference>
<feature type="transmembrane region" description="Helical" evidence="2">
    <location>
        <begin position="95"/>
        <end position="114"/>
    </location>
</feature>
<feature type="transmembrane region" description="Helical" evidence="2">
    <location>
        <begin position="185"/>
        <end position="211"/>
    </location>
</feature>
<evidence type="ECO:0000313" key="3">
    <source>
        <dbReference type="EMBL" id="SNV32847.1"/>
    </source>
</evidence>
<evidence type="ECO:0000313" key="4">
    <source>
        <dbReference type="Proteomes" id="UP000215332"/>
    </source>
</evidence>
<feature type="transmembrane region" description="Helical" evidence="2">
    <location>
        <begin position="260"/>
        <end position="282"/>
    </location>
</feature>
<proteinExistence type="predicted"/>
<dbReference type="KEGG" id="cgrn:4412665_00862"/>
<feature type="transmembrane region" description="Helical" evidence="2">
    <location>
        <begin position="217"/>
        <end position="239"/>
    </location>
</feature>
<dbReference type="RefSeq" id="WP_021106053.1">
    <property type="nucleotide sequence ID" value="NZ_LT906441.1"/>
</dbReference>
<feature type="transmembrane region" description="Helical" evidence="2">
    <location>
        <begin position="150"/>
        <end position="173"/>
    </location>
</feature>
<feature type="transmembrane region" description="Helical" evidence="2">
    <location>
        <begin position="126"/>
        <end position="144"/>
    </location>
</feature>
<sequence>MGNPVFGRADVFQPRHPQQSANHGSQAGGWGTSQQPYLQGQGMAGAAALGQPGNLDQPRQATMTLDDVIAKTGVVLLVLAAAAALTFSFVGTNLATAGTITVVTSLVSFVTVLIVSARRRVPVGGVMAYALVEGVFIGAFSAVFEAMYPGIVVQAALGTFAAAGVTLAVYKFTGFRVTSRFRRGVTIATFGFAGAMLLNLILALCGINLGIRDSGGAVSGIAIIASIVGVVLAASSLIMDFDSVRVGIDNHAPTSESWRAAFGIAVTMVWLYTEILRILSYFRE</sequence>
<dbReference type="eggNOG" id="COG4760">
    <property type="taxonomic scope" value="Bacteria"/>
</dbReference>
<feature type="region of interest" description="Disordered" evidence="1">
    <location>
        <begin position="1"/>
        <end position="32"/>
    </location>
</feature>
<dbReference type="EMBL" id="LT906441">
    <property type="protein sequence ID" value="SNV32847.1"/>
    <property type="molecule type" value="Genomic_DNA"/>
</dbReference>